<evidence type="ECO:0000259" key="10">
    <source>
        <dbReference type="Pfam" id="PF17192"/>
    </source>
</evidence>
<feature type="domain" description="Chromosome partition protein MukF middle" evidence="10">
    <location>
        <begin position="122"/>
        <end position="282"/>
    </location>
</feature>
<dbReference type="HAMAP" id="MF_01803">
    <property type="entry name" value="MukF"/>
    <property type="match status" value="1"/>
</dbReference>
<dbReference type="InterPro" id="IPR038198">
    <property type="entry name" value="MukF_C_sf"/>
</dbReference>
<organism evidence="12 13">
    <name type="scientific">Actinobacillus suis</name>
    <dbReference type="NCBI Taxonomy" id="716"/>
    <lineage>
        <taxon>Bacteria</taxon>
        <taxon>Pseudomonadati</taxon>
        <taxon>Pseudomonadota</taxon>
        <taxon>Gammaproteobacteria</taxon>
        <taxon>Pasteurellales</taxon>
        <taxon>Pasteurellaceae</taxon>
        <taxon>Actinobacillus</taxon>
    </lineage>
</organism>
<accession>A0ABT1WSZ8</accession>
<dbReference type="InterPro" id="IPR036141">
    <property type="entry name" value="MukF_M_sp"/>
</dbReference>
<evidence type="ECO:0000259" key="11">
    <source>
        <dbReference type="Pfam" id="PF17193"/>
    </source>
</evidence>
<dbReference type="CDD" id="cd16337">
    <property type="entry name" value="MukF_C"/>
    <property type="match status" value="1"/>
</dbReference>
<dbReference type="InterPro" id="IPR033440">
    <property type="entry name" value="MukF_M"/>
</dbReference>
<evidence type="ECO:0000256" key="1">
    <source>
        <dbReference type="ARBA" id="ARBA00022490"/>
    </source>
</evidence>
<keyword evidence="8" id="KW-0175">Coiled coil</keyword>
<keyword evidence="2 7" id="KW-0132">Cell division</keyword>
<dbReference type="Pfam" id="PF17192">
    <property type="entry name" value="MukF_M"/>
    <property type="match status" value="1"/>
</dbReference>
<keyword evidence="1 7" id="KW-0963">Cytoplasm</keyword>
<comment type="similarity">
    <text evidence="7">Belongs to the MukF family.</text>
</comment>
<evidence type="ECO:0000256" key="7">
    <source>
        <dbReference type="HAMAP-Rule" id="MF_01803"/>
    </source>
</evidence>
<keyword evidence="6 7" id="KW-0131">Cell cycle</keyword>
<proteinExistence type="inferred from homology"/>
<dbReference type="PIRSF" id="PIRSF018282">
    <property type="entry name" value="MukF"/>
    <property type="match status" value="1"/>
</dbReference>
<keyword evidence="13" id="KW-1185">Reference proteome</keyword>
<evidence type="ECO:0000313" key="12">
    <source>
        <dbReference type="EMBL" id="MCQ9628810.1"/>
    </source>
</evidence>
<evidence type="ECO:0000256" key="2">
    <source>
        <dbReference type="ARBA" id="ARBA00022618"/>
    </source>
</evidence>
<dbReference type="InterPro" id="IPR005582">
    <property type="entry name" value="Chromosome_partition_MukF"/>
</dbReference>
<dbReference type="GeneID" id="34292101"/>
<dbReference type="SUPFAM" id="SSF46785">
    <property type="entry name" value="Winged helix' DNA-binding domain"/>
    <property type="match status" value="1"/>
</dbReference>
<dbReference type="InterPro" id="IPR033441">
    <property type="entry name" value="MukF_C"/>
</dbReference>
<dbReference type="NCBIfam" id="NF003615">
    <property type="entry name" value="PRK05260.1"/>
    <property type="match status" value="1"/>
</dbReference>
<dbReference type="CDD" id="cd16335">
    <property type="entry name" value="MukF_N"/>
    <property type="match status" value="1"/>
</dbReference>
<evidence type="ECO:0000256" key="6">
    <source>
        <dbReference type="ARBA" id="ARBA00023306"/>
    </source>
</evidence>
<dbReference type="InterPro" id="IPR036388">
    <property type="entry name" value="WH-like_DNA-bd_sf"/>
</dbReference>
<evidence type="ECO:0000313" key="13">
    <source>
        <dbReference type="Proteomes" id="UP001206331"/>
    </source>
</evidence>
<sequence length="443" mass="50744">MQNELAQTIPELINWTKEREFSLSLSSDRLAFLLAISIYNNEQTDGELLESDLVDLFRYVSEAFDQSEATLTQRANNAINDLVKQRFLNRFSSEFTEGLAIYRVTPLGVGVADYYVRQREFSTLRLSIQLSIVADEIQRASSAAEEGGDERFWRNNVFAPLKYSVAEIFDSIDLSQRMMDENQHQIRERIAELLSQNWHEAILSCEQLLDETSGNLRELQDTLNAAGDKLQAQLLRIQSCLIGRDDLDFVDQLIVNLQNKLDRIISWGQQAIDLWIGYDRHVHKFIRTAIDMDKNRVFGQRLRQSIQDYFNAPWLLYTAKAESLLDLRDDETMLNEAEAVGELPSELEYESLSDVQEQIISVMQAHLAPFRAEGKPIDLGAVLREQLALYPQSRHFDVARIIVDQAVKLGMASLDSQAVYPEWQAINDKGAEVQANVIDQYNK</sequence>
<keyword evidence="5 7" id="KW-0226">DNA condensation</keyword>
<dbReference type="InterPro" id="IPR036390">
    <property type="entry name" value="WH_DNA-bd_sf"/>
</dbReference>
<keyword evidence="4 7" id="KW-0106">Calcium</keyword>
<comment type="subcellular location">
    <subcellularLocation>
        <location evidence="7">Cytoplasm</location>
        <location evidence="7">Nucleoid</location>
    </subcellularLocation>
    <text evidence="7">Restricted to the nucleoid region.</text>
</comment>
<dbReference type="Gene3D" id="1.10.225.40">
    <property type="entry name" value="MukF, C-terminal domain"/>
    <property type="match status" value="1"/>
</dbReference>
<gene>
    <name evidence="7 12" type="primary">mukF</name>
    <name evidence="12" type="ORF">LZL92_00760</name>
</gene>
<dbReference type="Pfam" id="PF17193">
    <property type="entry name" value="MukF_C"/>
    <property type="match status" value="1"/>
</dbReference>
<evidence type="ECO:0000256" key="8">
    <source>
        <dbReference type="SAM" id="Coils"/>
    </source>
</evidence>
<dbReference type="InterPro" id="IPR033439">
    <property type="entry name" value="MukF_WHTH"/>
</dbReference>
<dbReference type="EMBL" id="JAJUPA010000001">
    <property type="protein sequence ID" value="MCQ9628810.1"/>
    <property type="molecule type" value="Genomic_DNA"/>
</dbReference>
<feature type="domain" description="Chromosome partition protein MukF C-terminal" evidence="11">
    <location>
        <begin position="284"/>
        <end position="441"/>
    </location>
</feature>
<feature type="coiled-coil region" evidence="8">
    <location>
        <begin position="209"/>
        <end position="236"/>
    </location>
</feature>
<protein>
    <recommendedName>
        <fullName evidence="7">Chromosome partition protein MukF</fullName>
    </recommendedName>
</protein>
<evidence type="ECO:0000256" key="3">
    <source>
        <dbReference type="ARBA" id="ARBA00022829"/>
    </source>
</evidence>
<evidence type="ECO:0000259" key="9">
    <source>
        <dbReference type="Pfam" id="PF03882"/>
    </source>
</evidence>
<keyword evidence="3 7" id="KW-0159">Chromosome partition</keyword>
<feature type="region of interest" description="Leucine-zipper" evidence="7">
    <location>
        <begin position="209"/>
        <end position="237"/>
    </location>
</feature>
<feature type="domain" description="Chromosome partition protein MukF winged-helix" evidence="9">
    <location>
        <begin position="4"/>
        <end position="118"/>
    </location>
</feature>
<evidence type="ECO:0000256" key="5">
    <source>
        <dbReference type="ARBA" id="ARBA00023067"/>
    </source>
</evidence>
<dbReference type="Proteomes" id="UP001206331">
    <property type="component" value="Unassembled WGS sequence"/>
</dbReference>
<dbReference type="Pfam" id="PF03882">
    <property type="entry name" value="WHD_KicB"/>
    <property type="match status" value="1"/>
</dbReference>
<name>A0ABT1WSZ8_ACTSU</name>
<dbReference type="RefSeq" id="WP_014991568.1">
    <property type="nucleotide sequence ID" value="NZ_CP090556.1"/>
</dbReference>
<evidence type="ECO:0000256" key="4">
    <source>
        <dbReference type="ARBA" id="ARBA00022837"/>
    </source>
</evidence>
<comment type="subunit">
    <text evidence="7">Interacts, and probably forms a ternary complex, with MukE and MukB via its C-terminal region. The complex formation is stimulated by calcium or magnesium. It is required for an interaction between MukE and MukB.</text>
</comment>
<comment type="caution">
    <text evidence="12">The sequence shown here is derived from an EMBL/GenBank/DDBJ whole genome shotgun (WGS) entry which is preliminary data.</text>
</comment>
<dbReference type="SUPFAM" id="SSF140570">
    <property type="entry name" value="MukF C-terminal domain-like"/>
    <property type="match status" value="1"/>
</dbReference>
<dbReference type="Gene3D" id="1.20.58.590">
    <property type="entry name" value="Chromosome partition protein MukF, middle domain"/>
    <property type="match status" value="1"/>
</dbReference>
<dbReference type="Gene3D" id="1.10.10.10">
    <property type="entry name" value="Winged helix-like DNA-binding domain superfamily/Winged helix DNA-binding domain"/>
    <property type="match status" value="1"/>
</dbReference>
<reference evidence="12 13" key="1">
    <citation type="submission" date="2021-12" db="EMBL/GenBank/DDBJ databases">
        <title>Identification and characterization of A. suis stains in western Canada.</title>
        <authorList>
            <person name="Kulathunga D.G.R.S."/>
            <person name="De Oliveira Costa M."/>
        </authorList>
    </citation>
    <scope>NUCLEOTIDE SEQUENCE [LARGE SCALE GENOMIC DNA]</scope>
    <source>
        <strain evidence="12 13">18_292</strain>
    </source>
</reference>
<comment type="function">
    <text evidence="7">Involved in chromosome condensation, segregation and cell cycle progression. May participate in facilitating chromosome segregation by condensation DNA from both sides of a centrally located replisome during cell division. Not required for mini-F plasmid partitioning. Probably acts via its interaction with MukB and MukE. Overexpression results in anucleate cells. It has a calcium binding activity.</text>
</comment>